<proteinExistence type="predicted"/>
<dbReference type="EMBL" id="CP041730">
    <property type="protein sequence ID" value="QDQ29150.1"/>
    <property type="molecule type" value="Genomic_DNA"/>
</dbReference>
<dbReference type="KEGG" id="cari:FNU76_23910"/>
<dbReference type="Pfam" id="PF16872">
    <property type="entry name" value="putAbiC"/>
    <property type="match status" value="1"/>
</dbReference>
<gene>
    <name evidence="1" type="ORF">FNU76_23910</name>
</gene>
<dbReference type="Proteomes" id="UP000317550">
    <property type="component" value="Chromosome"/>
</dbReference>
<accession>A0A516SLZ0</accession>
<protein>
    <submittedName>
        <fullName evidence="1">Uncharacterized protein</fullName>
    </submittedName>
</protein>
<evidence type="ECO:0000313" key="2">
    <source>
        <dbReference type="Proteomes" id="UP000317550"/>
    </source>
</evidence>
<dbReference type="AlphaFoldDB" id="A0A516SLZ0"/>
<reference evidence="2" key="1">
    <citation type="submission" date="2019-07" db="EMBL/GenBank/DDBJ databases">
        <title>Chitinimonas sp. nov., isolated from Ny-Alesund, arctica soil.</title>
        <authorList>
            <person name="Xu Q."/>
            <person name="Peng F."/>
        </authorList>
    </citation>
    <scope>NUCLEOTIDE SEQUENCE [LARGE SCALE GENOMIC DNA]</scope>
    <source>
        <strain evidence="2">R3-44</strain>
    </source>
</reference>
<dbReference type="InterPro" id="IPR031709">
    <property type="entry name" value="PutAbiC"/>
</dbReference>
<keyword evidence="2" id="KW-1185">Reference proteome</keyword>
<name>A0A516SLZ0_9NEIS</name>
<organism evidence="1 2">
    <name type="scientific">Chitinimonas arctica</name>
    <dbReference type="NCBI Taxonomy" id="2594795"/>
    <lineage>
        <taxon>Bacteria</taxon>
        <taxon>Pseudomonadati</taxon>
        <taxon>Pseudomonadota</taxon>
        <taxon>Betaproteobacteria</taxon>
        <taxon>Neisseriales</taxon>
        <taxon>Chitinibacteraceae</taxon>
        <taxon>Chitinimonas</taxon>
    </lineage>
</organism>
<sequence>MDLAIEFIDTSDAWSIKEKKFHADVVKSQLLPDEFPILIMFAAANDRFEILKSLIEKYAFF</sequence>
<evidence type="ECO:0000313" key="1">
    <source>
        <dbReference type="EMBL" id="QDQ29150.1"/>
    </source>
</evidence>